<dbReference type="Proteomes" id="UP000299102">
    <property type="component" value="Unassembled WGS sequence"/>
</dbReference>
<evidence type="ECO:0000256" key="1">
    <source>
        <dbReference type="SAM" id="MobiDB-lite"/>
    </source>
</evidence>
<sequence length="123" mass="13419">MTLVDAILLSGRSDSRRADLFVDTAVSFLAVVLFVESSSCTKRVSRAIRAGLNTLAAIGAAGAEVKQRPPKSSRPRDCIYKLVLQSLPSDDAEAPSPPIRDEKIVGVQRRSDRANKTRRDDRP</sequence>
<feature type="region of interest" description="Disordered" evidence="1">
    <location>
        <begin position="89"/>
        <end position="123"/>
    </location>
</feature>
<keyword evidence="3" id="KW-1185">Reference proteome</keyword>
<evidence type="ECO:0000313" key="2">
    <source>
        <dbReference type="EMBL" id="GBP52009.1"/>
    </source>
</evidence>
<dbReference type="EMBL" id="BGZK01000593">
    <property type="protein sequence ID" value="GBP52009.1"/>
    <property type="molecule type" value="Genomic_DNA"/>
</dbReference>
<dbReference type="AlphaFoldDB" id="A0A4C1WNW9"/>
<organism evidence="2 3">
    <name type="scientific">Eumeta variegata</name>
    <name type="common">Bagworm moth</name>
    <name type="synonym">Eumeta japonica</name>
    <dbReference type="NCBI Taxonomy" id="151549"/>
    <lineage>
        <taxon>Eukaryota</taxon>
        <taxon>Metazoa</taxon>
        <taxon>Ecdysozoa</taxon>
        <taxon>Arthropoda</taxon>
        <taxon>Hexapoda</taxon>
        <taxon>Insecta</taxon>
        <taxon>Pterygota</taxon>
        <taxon>Neoptera</taxon>
        <taxon>Endopterygota</taxon>
        <taxon>Lepidoptera</taxon>
        <taxon>Glossata</taxon>
        <taxon>Ditrysia</taxon>
        <taxon>Tineoidea</taxon>
        <taxon>Psychidae</taxon>
        <taxon>Oiketicinae</taxon>
        <taxon>Eumeta</taxon>
    </lineage>
</organism>
<evidence type="ECO:0000313" key="3">
    <source>
        <dbReference type="Proteomes" id="UP000299102"/>
    </source>
</evidence>
<reference evidence="2 3" key="1">
    <citation type="journal article" date="2019" name="Commun. Biol.">
        <title>The bagworm genome reveals a unique fibroin gene that provides high tensile strength.</title>
        <authorList>
            <person name="Kono N."/>
            <person name="Nakamura H."/>
            <person name="Ohtoshi R."/>
            <person name="Tomita M."/>
            <person name="Numata K."/>
            <person name="Arakawa K."/>
        </authorList>
    </citation>
    <scope>NUCLEOTIDE SEQUENCE [LARGE SCALE GENOMIC DNA]</scope>
</reference>
<accession>A0A4C1WNW9</accession>
<proteinExistence type="predicted"/>
<feature type="compositionally biased region" description="Basic and acidic residues" evidence="1">
    <location>
        <begin position="99"/>
        <end position="123"/>
    </location>
</feature>
<name>A0A4C1WNW9_EUMVA</name>
<gene>
    <name evidence="2" type="ORF">EVAR_45859_1</name>
</gene>
<protein>
    <submittedName>
        <fullName evidence="2">Uncharacterized protein</fullName>
    </submittedName>
</protein>
<comment type="caution">
    <text evidence="2">The sequence shown here is derived from an EMBL/GenBank/DDBJ whole genome shotgun (WGS) entry which is preliminary data.</text>
</comment>